<comment type="caution">
    <text evidence="4">The sequence shown here is derived from an EMBL/GenBank/DDBJ whole genome shotgun (WGS) entry which is preliminary data.</text>
</comment>
<dbReference type="Pfam" id="PF00069">
    <property type="entry name" value="Pkinase"/>
    <property type="match status" value="1"/>
</dbReference>
<keyword evidence="5" id="KW-1185">Reference proteome</keyword>
<reference evidence="4 5" key="1">
    <citation type="journal article" date="2019" name="Nat. Plants">
        <title>Genome sequencing of Musa balbisiana reveals subgenome evolution and function divergence in polyploid bananas.</title>
        <authorList>
            <person name="Yao X."/>
        </authorList>
    </citation>
    <scope>NUCLEOTIDE SEQUENCE [LARGE SCALE GENOMIC DNA]</scope>
    <source>
        <strain evidence="5">cv. DH-PKW</strain>
        <tissue evidence="4">Leaves</tissue>
    </source>
</reference>
<evidence type="ECO:0000313" key="4">
    <source>
        <dbReference type="EMBL" id="THU51081.1"/>
    </source>
</evidence>
<keyword evidence="2" id="KW-1133">Transmembrane helix</keyword>
<protein>
    <recommendedName>
        <fullName evidence="3">Protein kinase domain-containing protein</fullName>
    </recommendedName>
</protein>
<sequence>MVERQKLSRWHSQLLHDQARGSKYLLRAWFMYGNYDGFNNQSLRFDLHLGVNFWATVNITDPGGFVTPEAITVASADLLWVCLVNTGYGTPFISSLEARPLKDNRYPAANASRSLVLFKRINLRAGDAYIRYPDDPHDRLWEPGTLLGCTEISSSSTVDNLWQDFFEVPSAVLQTAATPVNSTKIDFSWDPYPGDVNEYYPILHFSELSNLTGTDASRQFNIYVNGYRWLKHPVIPLYLKSDHVYSSEPVERSRRYNITLEALSNSNLPPILNAVEIYSRMNDANVPSDAGDVNAMMMMIKAWYKIMRNWMGDPCSPKGFAWDGINCTFSILNPPMITPLNLSSSGLTGEINKYFASLGAIDYLDLTSNQLNGTISSSLLEKSQNGFLTLSHLYSKTGTKLNSNARIEGNPYLCYNGTSGKVTPTSKKKMATPLIVIICLVTVILVLVVKVTLWKLRSKKTAFADIMLIFKGSRKGITVKPQNEGFSKQVNNHGHDLLQLEIHQFTYMELKNVTDNFQKAQHLTRIHHRNLVSMIGYCNDGCYLALVYEYMSQGTLQDCLQGRTRNTRALSWGLQSRLHKVCRLDYLHKGCQPPLVHRDVKRADILLHDKLEAKIVDFGLSKALQYEVNTHVITVVAGTPVYLDPDYYNTSWLRVVLWELITGQPPIVQSPKIALLQTLARGKIEDIIDSMLQGMYEMNSAWKFADIALNCTSREPHQRPTMGDVVMQLKDCLELETSRDGTENLVTHSENLHTKSDAS</sequence>
<gene>
    <name evidence="4" type="ORF">C4D60_Mb06t27270</name>
</gene>
<dbReference type="Proteomes" id="UP000317650">
    <property type="component" value="Chromosome 6"/>
</dbReference>
<evidence type="ECO:0000256" key="1">
    <source>
        <dbReference type="ARBA" id="ARBA00004167"/>
    </source>
</evidence>
<dbReference type="Gene3D" id="1.10.510.10">
    <property type="entry name" value="Transferase(Phosphotransferase) domain 1"/>
    <property type="match status" value="1"/>
</dbReference>
<feature type="domain" description="Protein kinase" evidence="3">
    <location>
        <begin position="463"/>
        <end position="733"/>
    </location>
</feature>
<dbReference type="AlphaFoldDB" id="A0A4S8IR58"/>
<dbReference type="Pfam" id="PF12819">
    <property type="entry name" value="Malectin_like"/>
    <property type="match status" value="1"/>
</dbReference>
<evidence type="ECO:0000259" key="3">
    <source>
        <dbReference type="PROSITE" id="PS50011"/>
    </source>
</evidence>
<dbReference type="Gene3D" id="3.80.10.10">
    <property type="entry name" value="Ribonuclease Inhibitor"/>
    <property type="match status" value="1"/>
</dbReference>
<proteinExistence type="predicted"/>
<dbReference type="GO" id="GO:0005524">
    <property type="term" value="F:ATP binding"/>
    <property type="evidence" value="ECO:0007669"/>
    <property type="project" value="InterPro"/>
</dbReference>
<dbReference type="InterPro" id="IPR032675">
    <property type="entry name" value="LRR_dom_sf"/>
</dbReference>
<dbReference type="PROSITE" id="PS50011">
    <property type="entry name" value="PROTEIN_KINASE_DOM"/>
    <property type="match status" value="1"/>
</dbReference>
<feature type="transmembrane region" description="Helical" evidence="2">
    <location>
        <begin position="430"/>
        <end position="453"/>
    </location>
</feature>
<evidence type="ECO:0000313" key="5">
    <source>
        <dbReference type="Proteomes" id="UP000317650"/>
    </source>
</evidence>
<organism evidence="4 5">
    <name type="scientific">Musa balbisiana</name>
    <name type="common">Banana</name>
    <dbReference type="NCBI Taxonomy" id="52838"/>
    <lineage>
        <taxon>Eukaryota</taxon>
        <taxon>Viridiplantae</taxon>
        <taxon>Streptophyta</taxon>
        <taxon>Embryophyta</taxon>
        <taxon>Tracheophyta</taxon>
        <taxon>Spermatophyta</taxon>
        <taxon>Magnoliopsida</taxon>
        <taxon>Liliopsida</taxon>
        <taxon>Zingiberales</taxon>
        <taxon>Musaceae</taxon>
        <taxon>Musa</taxon>
    </lineage>
</organism>
<dbReference type="EMBL" id="PYDT01000009">
    <property type="protein sequence ID" value="THU51081.1"/>
    <property type="molecule type" value="Genomic_DNA"/>
</dbReference>
<evidence type="ECO:0000256" key="2">
    <source>
        <dbReference type="SAM" id="Phobius"/>
    </source>
</evidence>
<dbReference type="InterPro" id="IPR000719">
    <property type="entry name" value="Prot_kinase_dom"/>
</dbReference>
<keyword evidence="2" id="KW-0812">Transmembrane</keyword>
<name>A0A4S8IR58_MUSBA</name>
<dbReference type="PANTHER" id="PTHR45631">
    <property type="entry name" value="OS07G0107800 PROTEIN-RELATED"/>
    <property type="match status" value="1"/>
</dbReference>
<dbReference type="SUPFAM" id="SSF56112">
    <property type="entry name" value="Protein kinase-like (PK-like)"/>
    <property type="match status" value="1"/>
</dbReference>
<dbReference type="InterPro" id="IPR011009">
    <property type="entry name" value="Kinase-like_dom_sf"/>
</dbReference>
<dbReference type="Gene3D" id="3.30.200.20">
    <property type="entry name" value="Phosphorylase Kinase, domain 1"/>
    <property type="match status" value="1"/>
</dbReference>
<accession>A0A4S8IR58</accession>
<dbReference type="STRING" id="52838.A0A4S8IR58"/>
<dbReference type="GO" id="GO:0004672">
    <property type="term" value="F:protein kinase activity"/>
    <property type="evidence" value="ECO:0007669"/>
    <property type="project" value="InterPro"/>
</dbReference>
<keyword evidence="2" id="KW-0472">Membrane</keyword>
<dbReference type="PANTHER" id="PTHR45631:SF202">
    <property type="entry name" value="SENESCENCE-INDUCED RECEPTOR-LIKE SERINE_THREONINE-PROTEIN KINASE"/>
    <property type="match status" value="1"/>
</dbReference>
<dbReference type="InterPro" id="IPR024788">
    <property type="entry name" value="Malectin-like_Carb-bd_dom"/>
</dbReference>
<dbReference type="SUPFAM" id="SSF52058">
    <property type="entry name" value="L domain-like"/>
    <property type="match status" value="1"/>
</dbReference>
<dbReference type="GO" id="GO:0016020">
    <property type="term" value="C:membrane"/>
    <property type="evidence" value="ECO:0007669"/>
    <property type="project" value="UniProtKB-SubCell"/>
</dbReference>
<comment type="subcellular location">
    <subcellularLocation>
        <location evidence="1">Membrane</location>
        <topology evidence="1">Single-pass membrane protein</topology>
    </subcellularLocation>
</comment>